<dbReference type="InterPro" id="IPR050754">
    <property type="entry name" value="FKBP4/5/8-like"/>
</dbReference>
<keyword evidence="15" id="KW-1185">Reference proteome</keyword>
<dbReference type="Pfam" id="PF07719">
    <property type="entry name" value="TPR_2"/>
    <property type="match status" value="1"/>
</dbReference>
<dbReference type="SUPFAM" id="SSF48452">
    <property type="entry name" value="TPR-like"/>
    <property type="match status" value="1"/>
</dbReference>
<keyword evidence="6" id="KW-0677">Repeat</keyword>
<dbReference type="InterPro" id="IPR011990">
    <property type="entry name" value="TPR-like_helical_dom_sf"/>
</dbReference>
<evidence type="ECO:0000256" key="11">
    <source>
        <dbReference type="PROSITE-ProRule" id="PRU00339"/>
    </source>
</evidence>
<proteinExistence type="predicted"/>
<dbReference type="EMBL" id="OC970358">
    <property type="protein sequence ID" value="CAD7666738.1"/>
    <property type="molecule type" value="Genomic_DNA"/>
</dbReference>
<dbReference type="AlphaFoldDB" id="A0A7R9MWG6"/>
<organism evidence="14">
    <name type="scientific">Oppiella nova</name>
    <dbReference type="NCBI Taxonomy" id="334625"/>
    <lineage>
        <taxon>Eukaryota</taxon>
        <taxon>Metazoa</taxon>
        <taxon>Ecdysozoa</taxon>
        <taxon>Arthropoda</taxon>
        <taxon>Chelicerata</taxon>
        <taxon>Arachnida</taxon>
        <taxon>Acari</taxon>
        <taxon>Acariformes</taxon>
        <taxon>Sarcoptiformes</taxon>
        <taxon>Oribatida</taxon>
        <taxon>Brachypylina</taxon>
        <taxon>Oppioidea</taxon>
        <taxon>Oppiidae</taxon>
        <taxon>Oppiella</taxon>
    </lineage>
</organism>
<evidence type="ECO:0000313" key="15">
    <source>
        <dbReference type="Proteomes" id="UP000728032"/>
    </source>
</evidence>
<dbReference type="PROSITE" id="PS50005">
    <property type="entry name" value="TPR"/>
    <property type="match status" value="1"/>
</dbReference>
<comment type="subcellular location">
    <subcellularLocation>
        <location evidence="2">Cytoplasm</location>
    </subcellularLocation>
</comment>
<evidence type="ECO:0000256" key="10">
    <source>
        <dbReference type="ARBA" id="ARBA00029569"/>
    </source>
</evidence>
<evidence type="ECO:0000313" key="13">
    <source>
        <dbReference type="EMBL" id="CAD7666737.1"/>
    </source>
</evidence>
<keyword evidence="7 11" id="KW-0802">TPR repeat</keyword>
<dbReference type="InterPro" id="IPR019734">
    <property type="entry name" value="TPR_rpt"/>
</dbReference>
<dbReference type="PANTHER" id="PTHR46512">
    <property type="entry name" value="PEPTIDYLPROLYL ISOMERASE"/>
    <property type="match status" value="1"/>
</dbReference>
<evidence type="ECO:0000256" key="9">
    <source>
        <dbReference type="ARBA" id="ARBA00023235"/>
    </source>
</evidence>
<feature type="repeat" description="TPR" evidence="11">
    <location>
        <begin position="3"/>
        <end position="36"/>
    </location>
</feature>
<dbReference type="GO" id="GO:0005737">
    <property type="term" value="C:cytoplasm"/>
    <property type="evidence" value="ECO:0007669"/>
    <property type="project" value="UniProtKB-SubCell"/>
</dbReference>
<dbReference type="InterPro" id="IPR013105">
    <property type="entry name" value="TPR_2"/>
</dbReference>
<sequence>NNEKGLFRRGQAYFGQKDYDLARNDFNAVLQLDPNNKAAKNQLVLSLNAIKAQLEKEKTTYRNMFERFAKQDLKKESKTKESNGSVESKKNAKNEIDDSLSEVDIISTDASN</sequence>
<keyword evidence="5" id="KW-0597">Phosphoprotein</keyword>
<dbReference type="OrthoDB" id="433738at2759"/>
<evidence type="ECO:0000313" key="14">
    <source>
        <dbReference type="EMBL" id="CAD7666738.1"/>
    </source>
</evidence>
<evidence type="ECO:0000256" key="8">
    <source>
        <dbReference type="ARBA" id="ARBA00023110"/>
    </source>
</evidence>
<name>A0A7R9MWG6_9ACAR</name>
<dbReference type="Gene3D" id="1.25.40.10">
    <property type="entry name" value="Tetratricopeptide repeat domain"/>
    <property type="match status" value="1"/>
</dbReference>
<protein>
    <recommendedName>
        <fullName evidence="3">peptidylprolyl isomerase</fullName>
        <ecNumber evidence="3">5.2.1.8</ecNumber>
    </recommendedName>
    <alternativeName>
        <fullName evidence="10">Rotamase</fullName>
    </alternativeName>
</protein>
<keyword evidence="8" id="KW-0697">Rotamase</keyword>
<dbReference type="GO" id="GO:0003755">
    <property type="term" value="F:peptidyl-prolyl cis-trans isomerase activity"/>
    <property type="evidence" value="ECO:0007669"/>
    <property type="project" value="UniProtKB-EC"/>
</dbReference>
<dbReference type="EMBL" id="CAJPVJ010055533">
    <property type="protein sequence ID" value="CAG2183623.1"/>
    <property type="molecule type" value="Genomic_DNA"/>
</dbReference>
<gene>
    <name evidence="13" type="ORF">ONB1V03_LOCUS23042</name>
    <name evidence="14" type="ORF">ONB1V03_LOCUS23043</name>
</gene>
<feature type="region of interest" description="Disordered" evidence="12">
    <location>
        <begin position="72"/>
        <end position="95"/>
    </location>
</feature>
<keyword evidence="4" id="KW-0963">Cytoplasm</keyword>
<evidence type="ECO:0000256" key="4">
    <source>
        <dbReference type="ARBA" id="ARBA00022490"/>
    </source>
</evidence>
<evidence type="ECO:0000256" key="7">
    <source>
        <dbReference type="ARBA" id="ARBA00022803"/>
    </source>
</evidence>
<dbReference type="EMBL" id="OC970354">
    <property type="protein sequence ID" value="CAD7666737.1"/>
    <property type="molecule type" value="Genomic_DNA"/>
</dbReference>
<dbReference type="PANTHER" id="PTHR46512:SF9">
    <property type="entry name" value="PEPTIDYLPROLYL ISOMERASE"/>
    <property type="match status" value="1"/>
</dbReference>
<evidence type="ECO:0000256" key="3">
    <source>
        <dbReference type="ARBA" id="ARBA00013194"/>
    </source>
</evidence>
<dbReference type="EC" id="5.2.1.8" evidence="3"/>
<evidence type="ECO:0000256" key="6">
    <source>
        <dbReference type="ARBA" id="ARBA00022737"/>
    </source>
</evidence>
<dbReference type="Proteomes" id="UP000728032">
    <property type="component" value="Unassembled WGS sequence"/>
</dbReference>
<comment type="catalytic activity">
    <reaction evidence="1">
        <text>[protein]-peptidylproline (omega=180) = [protein]-peptidylproline (omega=0)</text>
        <dbReference type="Rhea" id="RHEA:16237"/>
        <dbReference type="Rhea" id="RHEA-COMP:10747"/>
        <dbReference type="Rhea" id="RHEA-COMP:10748"/>
        <dbReference type="ChEBI" id="CHEBI:83833"/>
        <dbReference type="ChEBI" id="CHEBI:83834"/>
        <dbReference type="EC" id="5.2.1.8"/>
    </reaction>
</comment>
<accession>A0A7R9MWG6</accession>
<feature type="non-terminal residue" evidence="14">
    <location>
        <position position="112"/>
    </location>
</feature>
<evidence type="ECO:0000256" key="5">
    <source>
        <dbReference type="ARBA" id="ARBA00022553"/>
    </source>
</evidence>
<reference evidence="14" key="1">
    <citation type="submission" date="2020-11" db="EMBL/GenBank/DDBJ databases">
        <authorList>
            <person name="Tran Van P."/>
        </authorList>
    </citation>
    <scope>NUCLEOTIDE SEQUENCE</scope>
</reference>
<evidence type="ECO:0000256" key="1">
    <source>
        <dbReference type="ARBA" id="ARBA00000971"/>
    </source>
</evidence>
<evidence type="ECO:0000256" key="2">
    <source>
        <dbReference type="ARBA" id="ARBA00004496"/>
    </source>
</evidence>
<dbReference type="SMART" id="SM00028">
    <property type="entry name" value="TPR"/>
    <property type="match status" value="1"/>
</dbReference>
<keyword evidence="9" id="KW-0413">Isomerase</keyword>
<dbReference type="EMBL" id="CAJPVJ010055529">
    <property type="protein sequence ID" value="CAG2183622.1"/>
    <property type="molecule type" value="Genomic_DNA"/>
</dbReference>
<evidence type="ECO:0000256" key="12">
    <source>
        <dbReference type="SAM" id="MobiDB-lite"/>
    </source>
</evidence>